<evidence type="ECO:0000256" key="1">
    <source>
        <dbReference type="SAM" id="MobiDB-lite"/>
    </source>
</evidence>
<feature type="compositionally biased region" description="Basic residues" evidence="1">
    <location>
        <begin position="1"/>
        <end position="12"/>
    </location>
</feature>
<feature type="non-terminal residue" evidence="2">
    <location>
        <position position="58"/>
    </location>
</feature>
<dbReference type="AlphaFoldDB" id="A0A6J4M0M6"/>
<accession>A0A6J4M0M6</accession>
<dbReference type="EMBL" id="CADCUA010000581">
    <property type="protein sequence ID" value="CAA9345963.1"/>
    <property type="molecule type" value="Genomic_DNA"/>
</dbReference>
<sequence length="58" mass="6923">WKPNGRRSSMRPRWRERVQTGTQPETRCARSQAHRTDRARQHHRRLQPASPQAAARPR</sequence>
<proteinExistence type="predicted"/>
<gene>
    <name evidence="2" type="ORF">AVDCRST_MAG71-2490</name>
</gene>
<feature type="region of interest" description="Disordered" evidence="1">
    <location>
        <begin position="1"/>
        <end position="58"/>
    </location>
</feature>
<reference evidence="2" key="1">
    <citation type="submission" date="2020-02" db="EMBL/GenBank/DDBJ databases">
        <authorList>
            <person name="Meier V. D."/>
        </authorList>
    </citation>
    <scope>NUCLEOTIDE SEQUENCE</scope>
    <source>
        <strain evidence="2">AVDCRST_MAG71</strain>
    </source>
</reference>
<protein>
    <submittedName>
        <fullName evidence="2">Uncharacterized protein</fullName>
    </submittedName>
</protein>
<evidence type="ECO:0000313" key="2">
    <source>
        <dbReference type="EMBL" id="CAA9345963.1"/>
    </source>
</evidence>
<feature type="compositionally biased region" description="Low complexity" evidence="1">
    <location>
        <begin position="47"/>
        <end position="58"/>
    </location>
</feature>
<organism evidence="2">
    <name type="scientific">uncultured Lysobacter sp</name>
    <dbReference type="NCBI Taxonomy" id="271060"/>
    <lineage>
        <taxon>Bacteria</taxon>
        <taxon>Pseudomonadati</taxon>
        <taxon>Pseudomonadota</taxon>
        <taxon>Gammaproteobacteria</taxon>
        <taxon>Lysobacterales</taxon>
        <taxon>Lysobacteraceae</taxon>
        <taxon>Lysobacter</taxon>
        <taxon>environmental samples</taxon>
    </lineage>
</organism>
<name>A0A6J4M0M6_9GAMM</name>
<feature type="non-terminal residue" evidence="2">
    <location>
        <position position="1"/>
    </location>
</feature>